<evidence type="ECO:0000313" key="1">
    <source>
        <dbReference type="EMBL" id="RAH42038.1"/>
    </source>
</evidence>
<sequence>MVNLTTTESILAAYEAIPAPARQTLALPSALQLADPISHTQLIQVARYFRTNPPPASQDASSNVNTHPESDPRRNRTLNTLLRGTKVHVPPPPPKPEPTKEYLAHKARLLAAAEADAYNRMTGANPHPNFQSSFSSTPGTINPVFTSSTPLLSALHEKRAPPEKETITPSLVLNVFLSVLITGFSVFWALHVWAPAASSGAGGIGAGGKVLAAMGAALGVGAVEAGIYAIYLRKVRVARGREQRVREVKVVVGREEVGGSGKGGKGGEGDGDDVAAAAAAAAGTGVKEEIWGRGVNGGVRRRVRERWEEKEKEVDLDKQDAKA</sequence>
<keyword evidence="2" id="KW-1185">Reference proteome</keyword>
<dbReference type="Proteomes" id="UP000249057">
    <property type="component" value="Unassembled WGS sequence"/>
</dbReference>
<gene>
    <name evidence="1" type="ORF">BO95DRAFT_517421</name>
</gene>
<organism evidence="1 2">
    <name type="scientific">Aspergillus brunneoviolaceus CBS 621.78</name>
    <dbReference type="NCBI Taxonomy" id="1450534"/>
    <lineage>
        <taxon>Eukaryota</taxon>
        <taxon>Fungi</taxon>
        <taxon>Dikarya</taxon>
        <taxon>Ascomycota</taxon>
        <taxon>Pezizomycotina</taxon>
        <taxon>Eurotiomycetes</taxon>
        <taxon>Eurotiomycetidae</taxon>
        <taxon>Eurotiales</taxon>
        <taxon>Aspergillaceae</taxon>
        <taxon>Aspergillus</taxon>
        <taxon>Aspergillus subgen. Circumdati</taxon>
    </lineage>
</organism>
<accession>A0ACD1FYJ4</accession>
<proteinExistence type="predicted"/>
<reference evidence="1" key="1">
    <citation type="submission" date="2018-02" db="EMBL/GenBank/DDBJ databases">
        <title>The genomes of Aspergillus section Nigri reveals drivers in fungal speciation.</title>
        <authorList>
            <consortium name="DOE Joint Genome Institute"/>
            <person name="Vesth T.C."/>
            <person name="Nybo J."/>
            <person name="Theobald S."/>
            <person name="Brandl J."/>
            <person name="Frisvad J.C."/>
            <person name="Nielsen K.F."/>
            <person name="Lyhne E.K."/>
            <person name="Kogle M.E."/>
            <person name="Kuo A."/>
            <person name="Riley R."/>
            <person name="Clum A."/>
            <person name="Nolan M."/>
            <person name="Lipzen A."/>
            <person name="Salamov A."/>
            <person name="Henrissat B."/>
            <person name="Wiebenga A."/>
            <person name="De vries R.P."/>
            <person name="Grigoriev I.V."/>
            <person name="Mortensen U.H."/>
            <person name="Andersen M.R."/>
            <person name="Baker S.E."/>
        </authorList>
    </citation>
    <scope>NUCLEOTIDE SEQUENCE</scope>
    <source>
        <strain evidence="1">CBS 621.78</strain>
    </source>
</reference>
<protein>
    <submittedName>
        <fullName evidence="1">Uncharacterized protein</fullName>
    </submittedName>
</protein>
<name>A0ACD1FYJ4_9EURO</name>
<dbReference type="EMBL" id="KZ825379">
    <property type="protein sequence ID" value="RAH42038.1"/>
    <property type="molecule type" value="Genomic_DNA"/>
</dbReference>
<evidence type="ECO:0000313" key="2">
    <source>
        <dbReference type="Proteomes" id="UP000249057"/>
    </source>
</evidence>